<dbReference type="EMBL" id="CP003639">
    <property type="protein sequence ID" value="AFM41762.1"/>
    <property type="molecule type" value="Genomic_DNA"/>
</dbReference>
<proteinExistence type="predicted"/>
<dbReference type="OrthoDB" id="9957620at2"/>
<keyword evidence="3" id="KW-1185">Reference proteome</keyword>
<feature type="region of interest" description="Disordered" evidence="1">
    <location>
        <begin position="149"/>
        <end position="173"/>
    </location>
</feature>
<evidence type="ECO:0000313" key="2">
    <source>
        <dbReference type="EMBL" id="AFM41762.1"/>
    </source>
</evidence>
<protein>
    <submittedName>
        <fullName evidence="2">Uncharacterized protein</fullName>
    </submittedName>
</protein>
<feature type="compositionally biased region" description="Low complexity" evidence="1">
    <location>
        <begin position="200"/>
        <end position="226"/>
    </location>
</feature>
<dbReference type="HOGENOM" id="CLU_1076565_0_0_9"/>
<gene>
    <name evidence="2" type="ordered locus">Desaci_2848</name>
</gene>
<evidence type="ECO:0000313" key="3">
    <source>
        <dbReference type="Proteomes" id="UP000002892"/>
    </source>
</evidence>
<feature type="region of interest" description="Disordered" evidence="1">
    <location>
        <begin position="104"/>
        <end position="128"/>
    </location>
</feature>
<dbReference type="Proteomes" id="UP000002892">
    <property type="component" value="Chromosome"/>
</dbReference>
<feature type="compositionally biased region" description="Low complexity" evidence="1">
    <location>
        <begin position="104"/>
        <end position="113"/>
    </location>
</feature>
<feature type="region of interest" description="Disordered" evidence="1">
    <location>
        <begin position="197"/>
        <end position="228"/>
    </location>
</feature>
<dbReference type="eggNOG" id="ENOG5033KXZ">
    <property type="taxonomic scope" value="Bacteria"/>
</dbReference>
<name>I4D7I8_DESAJ</name>
<dbReference type="RefSeq" id="WP_014827756.1">
    <property type="nucleotide sequence ID" value="NC_018068.1"/>
</dbReference>
<dbReference type="AlphaFoldDB" id="I4D7I8"/>
<accession>I4D7I8</accession>
<evidence type="ECO:0000256" key="1">
    <source>
        <dbReference type="SAM" id="MobiDB-lite"/>
    </source>
</evidence>
<dbReference type="KEGG" id="dai:Desaci_2848"/>
<reference evidence="2 3" key="1">
    <citation type="journal article" date="2012" name="J. Bacteriol.">
        <title>Complete genome sequences of Desulfosporosinus orientis DSM765T, Desulfosporosinus youngiae DSM17734T, Desulfosporosinus meridiei DSM13257T, and Desulfosporosinus acidiphilus DSM22704T.</title>
        <authorList>
            <person name="Pester M."/>
            <person name="Brambilla E."/>
            <person name="Alazard D."/>
            <person name="Rattei T."/>
            <person name="Weinmaier T."/>
            <person name="Han J."/>
            <person name="Lucas S."/>
            <person name="Lapidus A."/>
            <person name="Cheng J.F."/>
            <person name="Goodwin L."/>
            <person name="Pitluck S."/>
            <person name="Peters L."/>
            <person name="Ovchinnikova G."/>
            <person name="Teshima H."/>
            <person name="Detter J.C."/>
            <person name="Han C.S."/>
            <person name="Tapia R."/>
            <person name="Land M.L."/>
            <person name="Hauser L."/>
            <person name="Kyrpides N.C."/>
            <person name="Ivanova N.N."/>
            <person name="Pagani I."/>
            <person name="Huntmann M."/>
            <person name="Wei C.L."/>
            <person name="Davenport K.W."/>
            <person name="Daligault H."/>
            <person name="Chain P.S."/>
            <person name="Chen A."/>
            <person name="Mavromatis K."/>
            <person name="Markowitz V."/>
            <person name="Szeto E."/>
            <person name="Mikhailova N."/>
            <person name="Pati A."/>
            <person name="Wagner M."/>
            <person name="Woyke T."/>
            <person name="Ollivier B."/>
            <person name="Klenk H.P."/>
            <person name="Spring S."/>
            <person name="Loy A."/>
        </authorList>
    </citation>
    <scope>NUCLEOTIDE SEQUENCE [LARGE SCALE GENOMIC DNA]</scope>
    <source>
        <strain evidence="3">DSM 22704 / JCM 16185 / SJ4</strain>
    </source>
</reference>
<feature type="compositionally biased region" description="Polar residues" evidence="1">
    <location>
        <begin position="114"/>
        <end position="125"/>
    </location>
</feature>
<organism evidence="2 3">
    <name type="scientific">Desulfosporosinus acidiphilus (strain DSM 22704 / JCM 16185 / SJ4)</name>
    <dbReference type="NCBI Taxonomy" id="646529"/>
    <lineage>
        <taxon>Bacteria</taxon>
        <taxon>Bacillati</taxon>
        <taxon>Bacillota</taxon>
        <taxon>Clostridia</taxon>
        <taxon>Eubacteriales</taxon>
        <taxon>Desulfitobacteriaceae</taxon>
        <taxon>Desulfosporosinus</taxon>
    </lineage>
</organism>
<sequence length="258" mass="26874">MSSISSITNYSYNSFLTSQNKTSSKISTDGESSNSLLSLLNADTVQSNGDGDTFELSSSSSASNSNISYDFSGGSSDPIKNFLDKVKNGTVTDNDIAAMQSLLNSNTTQTTSTEDNSLSSNSTDPIGSFLEKVKNGTVTADDLKSMKTTLSQIPQGPPPGNNNNSTDPIGSFLDKVKNGTVTADDISAMQSLLNSSDDQTISSADSGTVSSVSSSSSSSTTDPIGSFLDKVKNGAVTSNDLTSMETFLNQSDDNQNND</sequence>